<accession>A0A382WKS9</accession>
<gene>
    <name evidence="2" type="ORF">METZ01_LOCUS412400</name>
</gene>
<evidence type="ECO:0000313" key="2">
    <source>
        <dbReference type="EMBL" id="SVD59546.1"/>
    </source>
</evidence>
<protein>
    <submittedName>
        <fullName evidence="2">Uncharacterized protein</fullName>
    </submittedName>
</protein>
<evidence type="ECO:0000256" key="1">
    <source>
        <dbReference type="SAM" id="MobiDB-lite"/>
    </source>
</evidence>
<name>A0A382WKS9_9ZZZZ</name>
<proteinExistence type="predicted"/>
<feature type="non-terminal residue" evidence="2">
    <location>
        <position position="1"/>
    </location>
</feature>
<sequence>VVRHVIEQHQLVVLQRLPAGTAQATADGEPGTDQAGDPPGEHDVSAQAGPDGAVCTVETLFERTHGGFINEVSRWQGQKPAIWAPVTVNR</sequence>
<feature type="non-terminal residue" evidence="2">
    <location>
        <position position="90"/>
    </location>
</feature>
<dbReference type="AlphaFoldDB" id="A0A382WKS9"/>
<reference evidence="2" key="1">
    <citation type="submission" date="2018-05" db="EMBL/GenBank/DDBJ databases">
        <authorList>
            <person name="Lanie J.A."/>
            <person name="Ng W.-L."/>
            <person name="Kazmierczak K.M."/>
            <person name="Andrzejewski T.M."/>
            <person name="Davidsen T.M."/>
            <person name="Wayne K.J."/>
            <person name="Tettelin H."/>
            <person name="Glass J.I."/>
            <person name="Rusch D."/>
            <person name="Podicherti R."/>
            <person name="Tsui H.-C.T."/>
            <person name="Winkler M.E."/>
        </authorList>
    </citation>
    <scope>NUCLEOTIDE SEQUENCE</scope>
</reference>
<dbReference type="EMBL" id="UINC01160734">
    <property type="protein sequence ID" value="SVD59546.1"/>
    <property type="molecule type" value="Genomic_DNA"/>
</dbReference>
<feature type="region of interest" description="Disordered" evidence="1">
    <location>
        <begin position="19"/>
        <end position="51"/>
    </location>
</feature>
<organism evidence="2">
    <name type="scientific">marine metagenome</name>
    <dbReference type="NCBI Taxonomy" id="408172"/>
    <lineage>
        <taxon>unclassified sequences</taxon>
        <taxon>metagenomes</taxon>
        <taxon>ecological metagenomes</taxon>
    </lineage>
</organism>